<sequence length="93" mass="10096">MTEQLINDLSKIPGSHVPSLTASLYFNGKQATIPDVAKTLGVAYVLEGSVRKSGNTLRIAAELIRADDGYVIWSNTYDRPTKDVLAIQSDIAM</sequence>
<comment type="caution">
    <text evidence="1">The sequence shown here is derived from an EMBL/GenBank/DDBJ whole genome shotgun (WGS) entry which is preliminary data.</text>
</comment>
<name>A0A3S0PWX2_9GAMM</name>
<evidence type="ECO:0000313" key="2">
    <source>
        <dbReference type="Proteomes" id="UP000267077"/>
    </source>
</evidence>
<proteinExistence type="predicted"/>
<protein>
    <recommendedName>
        <fullName evidence="3">Transcriptional regulator</fullName>
    </recommendedName>
</protein>
<reference evidence="1 2" key="1">
    <citation type="submission" date="2018-12" db="EMBL/GenBank/DDBJ databases">
        <title>Dyella dinghuensis sp. nov. DHOA06 and Dyella choica sp. nov. 4M-K27, isolated from forest soil.</title>
        <authorList>
            <person name="Qiu L.-H."/>
            <person name="Gao Z.-H."/>
        </authorList>
    </citation>
    <scope>NUCLEOTIDE SEQUENCE [LARGE SCALE GENOMIC DNA]</scope>
    <source>
        <strain evidence="1 2">DHOA06</strain>
    </source>
</reference>
<dbReference type="RefSeq" id="WP_126674688.1">
    <property type="nucleotide sequence ID" value="NZ_RYZR01000007.1"/>
</dbReference>
<dbReference type="AlphaFoldDB" id="A0A3S0PWX2"/>
<evidence type="ECO:0000313" key="1">
    <source>
        <dbReference type="EMBL" id="RUL62244.1"/>
    </source>
</evidence>
<dbReference type="OrthoDB" id="1971692at2"/>
<dbReference type="Proteomes" id="UP000267077">
    <property type="component" value="Unassembled WGS sequence"/>
</dbReference>
<organism evidence="1 2">
    <name type="scientific">Dyella dinghuensis</name>
    <dbReference type="NCBI Taxonomy" id="1920169"/>
    <lineage>
        <taxon>Bacteria</taxon>
        <taxon>Pseudomonadati</taxon>
        <taxon>Pseudomonadota</taxon>
        <taxon>Gammaproteobacteria</taxon>
        <taxon>Lysobacterales</taxon>
        <taxon>Rhodanobacteraceae</taxon>
        <taxon>Dyella</taxon>
    </lineage>
</organism>
<gene>
    <name evidence="1" type="ORF">EKH79_15285</name>
</gene>
<dbReference type="EMBL" id="RYZR01000007">
    <property type="protein sequence ID" value="RUL62244.1"/>
    <property type="molecule type" value="Genomic_DNA"/>
</dbReference>
<evidence type="ECO:0008006" key="3">
    <source>
        <dbReference type="Google" id="ProtNLM"/>
    </source>
</evidence>
<keyword evidence="2" id="KW-1185">Reference proteome</keyword>
<dbReference type="Gene3D" id="3.40.50.10610">
    <property type="entry name" value="ABC-type transport auxiliary lipoprotein component"/>
    <property type="match status" value="1"/>
</dbReference>
<accession>A0A3S0PWX2</accession>